<protein>
    <submittedName>
        <fullName evidence="2">Uncharacterized protein</fullName>
    </submittedName>
</protein>
<dbReference type="OrthoDB" id="10517392at2759"/>
<keyword evidence="1" id="KW-0175">Coiled coil</keyword>
<dbReference type="AlphaFoldDB" id="A0A813RNF9"/>
<name>A0A813RNF9_9BILA</name>
<proteinExistence type="predicted"/>
<dbReference type="Proteomes" id="UP000663879">
    <property type="component" value="Unassembled WGS sequence"/>
</dbReference>
<gene>
    <name evidence="2" type="ORF">OXX778_LOCUS5788</name>
</gene>
<accession>A0A813RNF9</accession>
<dbReference type="EMBL" id="CAJNOC010000648">
    <property type="protein sequence ID" value="CAF0787328.1"/>
    <property type="molecule type" value="Genomic_DNA"/>
</dbReference>
<organism evidence="2 3">
    <name type="scientific">Brachionus calyciflorus</name>
    <dbReference type="NCBI Taxonomy" id="104777"/>
    <lineage>
        <taxon>Eukaryota</taxon>
        <taxon>Metazoa</taxon>
        <taxon>Spiralia</taxon>
        <taxon>Gnathifera</taxon>
        <taxon>Rotifera</taxon>
        <taxon>Eurotatoria</taxon>
        <taxon>Monogononta</taxon>
        <taxon>Pseudotrocha</taxon>
        <taxon>Ploima</taxon>
        <taxon>Brachionidae</taxon>
        <taxon>Brachionus</taxon>
    </lineage>
</organism>
<evidence type="ECO:0000313" key="3">
    <source>
        <dbReference type="Proteomes" id="UP000663879"/>
    </source>
</evidence>
<sequence>MATRRNVLTCADEVLLSLAQLESIKDELKNNKNPSKLIKEANKHLESAKLNLSKIQFKCPKKDFDQFQQKYIVLNEFFKKYEQGNSNKKFNYDDQPAIDSFNMDELTSQQTSRFKPFQDSQNASSLMSQSILNFDKKKADQFRSKSLSQKRISLPKTKKFKDPVCELVKSPKKSRPYSIAATDRIIETFTNTQKLPVSKSILPVESQARKSLKTQFLIPQNQASQDLSKAFEKPKKLNIRIIQDNELIPLASLPDNYWENISNGKIDLIKEFEKDFDF</sequence>
<feature type="coiled-coil region" evidence="1">
    <location>
        <begin position="11"/>
        <end position="58"/>
    </location>
</feature>
<reference evidence="2" key="1">
    <citation type="submission" date="2021-02" db="EMBL/GenBank/DDBJ databases">
        <authorList>
            <person name="Nowell W R."/>
        </authorList>
    </citation>
    <scope>NUCLEOTIDE SEQUENCE</scope>
    <source>
        <strain evidence="2">Ploen Becks lab</strain>
    </source>
</reference>
<comment type="caution">
    <text evidence="2">The sequence shown here is derived from an EMBL/GenBank/DDBJ whole genome shotgun (WGS) entry which is preliminary data.</text>
</comment>
<evidence type="ECO:0000256" key="1">
    <source>
        <dbReference type="SAM" id="Coils"/>
    </source>
</evidence>
<evidence type="ECO:0000313" key="2">
    <source>
        <dbReference type="EMBL" id="CAF0787328.1"/>
    </source>
</evidence>
<keyword evidence="3" id="KW-1185">Reference proteome</keyword>